<feature type="compositionally biased region" description="Low complexity" evidence="13">
    <location>
        <begin position="74"/>
        <end position="94"/>
    </location>
</feature>
<evidence type="ECO:0000256" key="6">
    <source>
        <dbReference type="ARBA" id="ARBA00022927"/>
    </source>
</evidence>
<dbReference type="Proteomes" id="UP001608902">
    <property type="component" value="Unassembled WGS sequence"/>
</dbReference>
<protein>
    <recommendedName>
        <fullName evidence="3">Nucleoporin NUP35</fullName>
    </recommendedName>
    <alternativeName>
        <fullName evidence="11">35 kDa nucleoporin</fullName>
    </alternativeName>
    <alternativeName>
        <fullName evidence="10">Nucleoporin NUP53</fullName>
    </alternativeName>
</protein>
<gene>
    <name evidence="15" type="ORF">AB6A40_006703</name>
</gene>
<evidence type="ECO:0000256" key="3">
    <source>
        <dbReference type="ARBA" id="ARBA00016439"/>
    </source>
</evidence>
<keyword evidence="8 12" id="KW-0906">Nuclear pore complex</keyword>
<organism evidence="15 16">
    <name type="scientific">Gnathostoma spinigerum</name>
    <dbReference type="NCBI Taxonomy" id="75299"/>
    <lineage>
        <taxon>Eukaryota</taxon>
        <taxon>Metazoa</taxon>
        <taxon>Ecdysozoa</taxon>
        <taxon>Nematoda</taxon>
        <taxon>Chromadorea</taxon>
        <taxon>Rhabditida</taxon>
        <taxon>Spirurina</taxon>
        <taxon>Gnathostomatomorpha</taxon>
        <taxon>Gnathostomatoidea</taxon>
        <taxon>Gnathostomatidae</taxon>
        <taxon>Gnathostoma</taxon>
    </lineage>
</organism>
<comment type="caution">
    <text evidence="15">The sequence shown here is derived from an EMBL/GenBank/DDBJ whole genome shotgun (WGS) entry which is preliminary data.</text>
</comment>
<comment type="similarity">
    <text evidence="2">Belongs to the Nup35 family.</text>
</comment>
<dbReference type="GO" id="GO:0005643">
    <property type="term" value="C:nuclear pore"/>
    <property type="evidence" value="ECO:0007669"/>
    <property type="project" value="UniProtKB-SubCell"/>
</dbReference>
<dbReference type="PROSITE" id="PS51472">
    <property type="entry name" value="RRM_NUP35"/>
    <property type="match status" value="1"/>
</dbReference>
<feature type="domain" description="RRM Nup35-type" evidence="14">
    <location>
        <begin position="144"/>
        <end position="225"/>
    </location>
</feature>
<evidence type="ECO:0000259" key="14">
    <source>
        <dbReference type="PROSITE" id="PS51472"/>
    </source>
</evidence>
<accession>A0ABD6EJ47</accession>
<feature type="region of interest" description="Disordered" evidence="13">
    <location>
        <begin position="250"/>
        <end position="281"/>
    </location>
</feature>
<dbReference type="InterPro" id="IPR007846">
    <property type="entry name" value="RRM_NUP35_dom"/>
</dbReference>
<evidence type="ECO:0000313" key="16">
    <source>
        <dbReference type="Proteomes" id="UP001608902"/>
    </source>
</evidence>
<dbReference type="EMBL" id="JBGFUD010004912">
    <property type="protein sequence ID" value="MFH4979994.1"/>
    <property type="molecule type" value="Genomic_DNA"/>
</dbReference>
<proteinExistence type="inferred from homology"/>
<keyword evidence="4 12" id="KW-0813">Transport</keyword>
<keyword evidence="6" id="KW-0653">Protein transport</keyword>
<evidence type="ECO:0000256" key="13">
    <source>
        <dbReference type="SAM" id="MobiDB-lite"/>
    </source>
</evidence>
<feature type="compositionally biased region" description="Polar residues" evidence="13">
    <location>
        <begin position="257"/>
        <end position="270"/>
    </location>
</feature>
<dbReference type="SUPFAM" id="SSF54928">
    <property type="entry name" value="RNA-binding domain, RBD"/>
    <property type="match status" value="1"/>
</dbReference>
<evidence type="ECO:0000256" key="9">
    <source>
        <dbReference type="ARBA" id="ARBA00023242"/>
    </source>
</evidence>
<evidence type="ECO:0000313" key="15">
    <source>
        <dbReference type="EMBL" id="MFH4979994.1"/>
    </source>
</evidence>
<dbReference type="InterPro" id="IPR035979">
    <property type="entry name" value="RBD_domain_sf"/>
</dbReference>
<reference evidence="15 16" key="1">
    <citation type="submission" date="2024-08" db="EMBL/GenBank/DDBJ databases">
        <title>Gnathostoma spinigerum genome.</title>
        <authorList>
            <person name="Gonzalez-Bertolin B."/>
            <person name="Monzon S."/>
            <person name="Zaballos A."/>
            <person name="Jimenez P."/>
            <person name="Dekumyoy P."/>
            <person name="Varona S."/>
            <person name="Cuesta I."/>
            <person name="Sumanam S."/>
            <person name="Adisakwattana P."/>
            <person name="Gasser R.B."/>
            <person name="Hernandez-Gonzalez A."/>
            <person name="Young N.D."/>
            <person name="Perteguer M.J."/>
        </authorList>
    </citation>
    <scope>NUCLEOTIDE SEQUENCE [LARGE SCALE GENOMIC DNA]</scope>
    <source>
        <strain evidence="15">AL3</strain>
        <tissue evidence="15">Liver</tissue>
    </source>
</reference>
<evidence type="ECO:0000256" key="8">
    <source>
        <dbReference type="ARBA" id="ARBA00023132"/>
    </source>
</evidence>
<keyword evidence="16" id="KW-1185">Reference proteome</keyword>
<dbReference type="AlphaFoldDB" id="A0ABD6EJ47"/>
<dbReference type="Gene3D" id="3.30.70.330">
    <property type="match status" value="1"/>
</dbReference>
<keyword evidence="7" id="KW-0811">Translocation</keyword>
<comment type="subcellular location">
    <subcellularLocation>
        <location evidence="1">Nucleus</location>
        <location evidence="1">Nuclear pore complex</location>
    </subcellularLocation>
</comment>
<evidence type="ECO:0000256" key="7">
    <source>
        <dbReference type="ARBA" id="ARBA00023010"/>
    </source>
</evidence>
<evidence type="ECO:0000256" key="10">
    <source>
        <dbReference type="ARBA" id="ARBA00029997"/>
    </source>
</evidence>
<evidence type="ECO:0000256" key="1">
    <source>
        <dbReference type="ARBA" id="ARBA00004567"/>
    </source>
</evidence>
<dbReference type="PANTHER" id="PTHR21527:SF6">
    <property type="entry name" value="NUCLEOPORIN NUP35"/>
    <property type="match status" value="1"/>
</dbReference>
<evidence type="ECO:0000256" key="12">
    <source>
        <dbReference type="PROSITE-ProRule" id="PRU00804"/>
    </source>
</evidence>
<dbReference type="GO" id="GO:0051028">
    <property type="term" value="P:mRNA transport"/>
    <property type="evidence" value="ECO:0007669"/>
    <property type="project" value="UniProtKB-UniRule"/>
</dbReference>
<keyword evidence="9 12" id="KW-0539">Nucleus</keyword>
<dbReference type="CDD" id="cd12441">
    <property type="entry name" value="RRM_Nup53_like"/>
    <property type="match status" value="1"/>
</dbReference>
<evidence type="ECO:0000256" key="4">
    <source>
        <dbReference type="ARBA" id="ARBA00022448"/>
    </source>
</evidence>
<evidence type="ECO:0000256" key="2">
    <source>
        <dbReference type="ARBA" id="ARBA00009454"/>
    </source>
</evidence>
<dbReference type="PANTHER" id="PTHR21527">
    <property type="entry name" value="NUCLEOPORIN NUP35"/>
    <property type="match status" value="1"/>
</dbReference>
<name>A0ABD6EJ47_9BILA</name>
<evidence type="ECO:0000256" key="11">
    <source>
        <dbReference type="ARBA" id="ARBA00030250"/>
    </source>
</evidence>
<dbReference type="Pfam" id="PF05172">
    <property type="entry name" value="RRM_Nup35"/>
    <property type="match status" value="1"/>
</dbReference>
<keyword evidence="5 12" id="KW-0509">mRNA transport</keyword>
<feature type="region of interest" description="Disordered" evidence="13">
    <location>
        <begin position="74"/>
        <end position="101"/>
    </location>
</feature>
<evidence type="ECO:0000256" key="5">
    <source>
        <dbReference type="ARBA" id="ARBA00022816"/>
    </source>
</evidence>
<sequence length="353" mass="38812">MDFRMFDQRGSDSCTSQSAPGYLFGSVASRRSIVGPTHSQLSPKSNVLSRVMGTEPLNKSVHWSPKLTEINQISPSNSAWSPSSRSSRSAASKRPGPPLCSMRDEMMLPKNDTSVSQNIIDVSSGTMYESGQDSSLDFYNEPGGETDYWVMVYGFPPEEIGSILELFSRHGTIVEHSFAPDGSNWVNLRYSTPVHAKQALSRHLKLYDNRILLGVERPLPEFFNRSSDTRQLSRSLNQSAVFPCSPRGRRSCLMKTSPPTHTTTLNNSENAPPASSRGYNPVKKRRELGTSFFDSPISSLDTSLNKTSRSGMRSLSAACHSSGGQCQVDQAEPHKEEDVGSILGKLWGYMSSG</sequence>
<dbReference type="FunFam" id="3.30.70.330:FF:000095">
    <property type="entry name" value="Putative Nucleoporin NUP53"/>
    <property type="match status" value="1"/>
</dbReference>
<dbReference type="InterPro" id="IPR012677">
    <property type="entry name" value="Nucleotide-bd_a/b_plait_sf"/>
</dbReference>
<dbReference type="GO" id="GO:0015031">
    <property type="term" value="P:protein transport"/>
    <property type="evidence" value="ECO:0007669"/>
    <property type="project" value="UniProtKB-KW"/>
</dbReference>